<gene>
    <name evidence="2" type="ORF">M408DRAFT_326326</name>
</gene>
<proteinExistence type="predicted"/>
<dbReference type="HOGENOM" id="CLU_074862_0_0_1"/>
<protein>
    <submittedName>
        <fullName evidence="2">Uncharacterized protein</fullName>
    </submittedName>
</protein>
<evidence type="ECO:0000313" key="2">
    <source>
        <dbReference type="EMBL" id="KIM33670.1"/>
    </source>
</evidence>
<keyword evidence="3" id="KW-1185">Reference proteome</keyword>
<feature type="region of interest" description="Disordered" evidence="1">
    <location>
        <begin position="160"/>
        <end position="205"/>
    </location>
</feature>
<feature type="region of interest" description="Disordered" evidence="1">
    <location>
        <begin position="49"/>
        <end position="69"/>
    </location>
</feature>
<organism evidence="2 3">
    <name type="scientific">Serendipita vermifera MAFF 305830</name>
    <dbReference type="NCBI Taxonomy" id="933852"/>
    <lineage>
        <taxon>Eukaryota</taxon>
        <taxon>Fungi</taxon>
        <taxon>Dikarya</taxon>
        <taxon>Basidiomycota</taxon>
        <taxon>Agaricomycotina</taxon>
        <taxon>Agaricomycetes</taxon>
        <taxon>Sebacinales</taxon>
        <taxon>Serendipitaceae</taxon>
        <taxon>Serendipita</taxon>
    </lineage>
</organism>
<evidence type="ECO:0000256" key="1">
    <source>
        <dbReference type="SAM" id="MobiDB-lite"/>
    </source>
</evidence>
<feature type="compositionally biased region" description="Basic residues" evidence="1">
    <location>
        <begin position="179"/>
        <end position="189"/>
    </location>
</feature>
<dbReference type="OrthoDB" id="424402at2759"/>
<dbReference type="Proteomes" id="UP000054097">
    <property type="component" value="Unassembled WGS sequence"/>
</dbReference>
<dbReference type="STRING" id="933852.A0A0C3BA33"/>
<reference evidence="3" key="2">
    <citation type="submission" date="2015-01" db="EMBL/GenBank/DDBJ databases">
        <title>Evolutionary Origins and Diversification of the Mycorrhizal Mutualists.</title>
        <authorList>
            <consortium name="DOE Joint Genome Institute"/>
            <consortium name="Mycorrhizal Genomics Consortium"/>
            <person name="Kohler A."/>
            <person name="Kuo A."/>
            <person name="Nagy L.G."/>
            <person name="Floudas D."/>
            <person name="Copeland A."/>
            <person name="Barry K.W."/>
            <person name="Cichocki N."/>
            <person name="Veneault-Fourrey C."/>
            <person name="LaButti K."/>
            <person name="Lindquist E.A."/>
            <person name="Lipzen A."/>
            <person name="Lundell T."/>
            <person name="Morin E."/>
            <person name="Murat C."/>
            <person name="Riley R."/>
            <person name="Ohm R."/>
            <person name="Sun H."/>
            <person name="Tunlid A."/>
            <person name="Henrissat B."/>
            <person name="Grigoriev I.V."/>
            <person name="Hibbett D.S."/>
            <person name="Martin F."/>
        </authorList>
    </citation>
    <scope>NUCLEOTIDE SEQUENCE [LARGE SCALE GENOMIC DNA]</scope>
    <source>
        <strain evidence="3">MAFF 305830</strain>
    </source>
</reference>
<reference evidence="2 3" key="1">
    <citation type="submission" date="2014-04" db="EMBL/GenBank/DDBJ databases">
        <authorList>
            <consortium name="DOE Joint Genome Institute"/>
            <person name="Kuo A."/>
            <person name="Zuccaro A."/>
            <person name="Kohler A."/>
            <person name="Nagy L.G."/>
            <person name="Floudas D."/>
            <person name="Copeland A."/>
            <person name="Barry K.W."/>
            <person name="Cichocki N."/>
            <person name="Veneault-Fourrey C."/>
            <person name="LaButti K."/>
            <person name="Lindquist E.A."/>
            <person name="Lipzen A."/>
            <person name="Lundell T."/>
            <person name="Morin E."/>
            <person name="Murat C."/>
            <person name="Sun H."/>
            <person name="Tunlid A."/>
            <person name="Henrissat B."/>
            <person name="Grigoriev I.V."/>
            <person name="Hibbett D.S."/>
            <person name="Martin F."/>
            <person name="Nordberg H.P."/>
            <person name="Cantor M.N."/>
            <person name="Hua S.X."/>
        </authorList>
    </citation>
    <scope>NUCLEOTIDE SEQUENCE [LARGE SCALE GENOMIC DNA]</scope>
    <source>
        <strain evidence="2 3">MAFF 305830</strain>
    </source>
</reference>
<sequence length="205" mass="23024">MEEDTEPPVKNKAIHEVRITDHTKIKQYVTFCLNYLKENPGATLVLHTLPHGSQPREEDAGEEPPATKKRKLAAPIDNIPRLISVAEIIKREFARAVASKEAGDGNPHGTLLHQYNVVDCLPQPEENRDEILDALQGKNYPKRNAIPYMKIYLTTQEQKELEDAGATHQEPLSPPQKTKSAKARERKKQGKIENSNIPIEAPFVA</sequence>
<name>A0A0C3BA33_SERVB</name>
<accession>A0A0C3BA33</accession>
<dbReference type="EMBL" id="KN824278">
    <property type="protein sequence ID" value="KIM33670.1"/>
    <property type="molecule type" value="Genomic_DNA"/>
</dbReference>
<evidence type="ECO:0000313" key="3">
    <source>
        <dbReference type="Proteomes" id="UP000054097"/>
    </source>
</evidence>
<dbReference type="AlphaFoldDB" id="A0A0C3BA33"/>